<evidence type="ECO:0000256" key="2">
    <source>
        <dbReference type="PROSITE-ProRule" id="PRU00708"/>
    </source>
</evidence>
<dbReference type="GO" id="GO:0003723">
    <property type="term" value="F:RNA binding"/>
    <property type="evidence" value="ECO:0007669"/>
    <property type="project" value="InterPro"/>
</dbReference>
<evidence type="ECO:0000256" key="1">
    <source>
        <dbReference type="ARBA" id="ARBA00022737"/>
    </source>
</evidence>
<feature type="repeat" description="PPR" evidence="2">
    <location>
        <begin position="219"/>
        <end position="253"/>
    </location>
</feature>
<dbReference type="InterPro" id="IPR002885">
    <property type="entry name" value="PPR_rpt"/>
</dbReference>
<feature type="region of interest" description="Disordered" evidence="3">
    <location>
        <begin position="25"/>
        <end position="47"/>
    </location>
</feature>
<dbReference type="InterPro" id="IPR011990">
    <property type="entry name" value="TPR-like_helical_dom_sf"/>
</dbReference>
<protein>
    <recommendedName>
        <fullName evidence="6">Chlororespiratory reduction 4</fullName>
    </recommendedName>
</protein>
<dbReference type="Pfam" id="PF13041">
    <property type="entry name" value="PPR_2"/>
    <property type="match status" value="2"/>
</dbReference>
<evidence type="ECO:0000313" key="4">
    <source>
        <dbReference type="EMBL" id="CAI0418337.1"/>
    </source>
</evidence>
<dbReference type="NCBIfam" id="TIGR00756">
    <property type="entry name" value="PPR"/>
    <property type="match status" value="6"/>
</dbReference>
<feature type="repeat" description="PPR" evidence="2">
    <location>
        <begin position="312"/>
        <end position="346"/>
    </location>
</feature>
<dbReference type="FunFam" id="1.25.40.10:FF:000125">
    <property type="entry name" value="Pentatricopeptide repeat-containing protein"/>
    <property type="match status" value="1"/>
</dbReference>
<feature type="repeat" description="PPR" evidence="2">
    <location>
        <begin position="117"/>
        <end position="152"/>
    </location>
</feature>
<dbReference type="GO" id="GO:0009451">
    <property type="term" value="P:RNA modification"/>
    <property type="evidence" value="ECO:0007669"/>
    <property type="project" value="InterPro"/>
</dbReference>
<dbReference type="EMBL" id="CAMGYJ010000005">
    <property type="protein sequence ID" value="CAI0418337.1"/>
    <property type="molecule type" value="Genomic_DNA"/>
</dbReference>
<keyword evidence="1" id="KW-0677">Repeat</keyword>
<dbReference type="InterPro" id="IPR046960">
    <property type="entry name" value="PPR_At4g14850-like_plant"/>
</dbReference>
<evidence type="ECO:0008006" key="6">
    <source>
        <dbReference type="Google" id="ProtNLM"/>
    </source>
</evidence>
<dbReference type="FunFam" id="1.25.40.10:FF:000090">
    <property type="entry name" value="Pentatricopeptide repeat-containing protein, chloroplastic"/>
    <property type="match status" value="1"/>
</dbReference>
<gene>
    <name evidence="4" type="ORF">LITE_LOCUS17615</name>
</gene>
<dbReference type="PANTHER" id="PTHR47926:SF485">
    <property type="entry name" value="REPEAT-LIKE SUPERFAMILY PROTEIN, PUTATIVE-RELATED"/>
    <property type="match status" value="1"/>
</dbReference>
<dbReference type="GO" id="GO:0048731">
    <property type="term" value="P:system development"/>
    <property type="evidence" value="ECO:0007669"/>
    <property type="project" value="UniProtKB-ARBA"/>
</dbReference>
<keyword evidence="5" id="KW-1185">Reference proteome</keyword>
<name>A0AAV0K9E3_9ROSI</name>
<evidence type="ECO:0000256" key="3">
    <source>
        <dbReference type="SAM" id="MobiDB-lite"/>
    </source>
</evidence>
<dbReference type="FunFam" id="1.25.40.10:FF:000470">
    <property type="entry name" value="Pentatricopeptide repeat-containing protein At5g66520"/>
    <property type="match status" value="1"/>
</dbReference>
<dbReference type="Gene3D" id="1.25.40.10">
    <property type="entry name" value="Tetratricopeptide repeat domain"/>
    <property type="match status" value="4"/>
</dbReference>
<dbReference type="AlphaFoldDB" id="A0AAV0K9E3"/>
<comment type="caution">
    <text evidence="4">The sequence shown here is derived from an EMBL/GenBank/DDBJ whole genome shotgun (WGS) entry which is preliminary data.</text>
</comment>
<evidence type="ECO:0000313" key="5">
    <source>
        <dbReference type="Proteomes" id="UP001154282"/>
    </source>
</evidence>
<feature type="repeat" description="PPR" evidence="2">
    <location>
        <begin position="281"/>
        <end position="311"/>
    </location>
</feature>
<sequence>MSVRLHKPSISSLSLDKFIRSQKNLPKTPPQLFPGEPKSKIPPPQSSSPGIDVHYLLQKLDQSCPGINHFHQIHSQLLLRGLFQHPLAAGRCVKKLCTDLGSLVYSVHLFDQIDEPDAFMCNAIMRGFLGSCDPRSALEFYYLKMVSNSVSPNHYTFPLVAKVCAEVRSVVDGRKAHARVVKFGFESDLFVKNGFIRMYSVCGRIQDACDLFDSGFALDSVSWNSMIDGCVKNGEVVLARQLFDEMSERDVCSWNSMISGYVAVGDMEAARGLFEKMPSRDVVSWNCMIDGYARVKNISSARACFDEMPCRNVVSWNIMLALYLRCKDYGECLRLFDKMVGGEVKPNEASLVSVLTASANFRKLDRGKWIHSYIRDNDIEPDVLLSTALLTLYVKCGEMEMARDIFDQMPEKSVVSWNCMIMGYGMHGHGEISLEFFLEMEKAGVNPNIATFVSILSACSSSGMILEGWWYFHVMLQKYKIRPTEKHYGCMVDLLGRAGLMDQSEELVKKMHTEVEPNLPKATPFACCRHFMLQLGEIIAKQQIKFHPEDITPYLLLLFIHIADRKWDGIEDARNLINETFGESAYSNQDQLEEIGLGFSLGKSLHHRKNMVYSILDEMASCIKLL</sequence>
<proteinExistence type="predicted"/>
<accession>A0AAV0K9E3</accession>
<dbReference type="PROSITE" id="PS51375">
    <property type="entry name" value="PPR"/>
    <property type="match status" value="5"/>
</dbReference>
<dbReference type="Proteomes" id="UP001154282">
    <property type="component" value="Unassembled WGS sequence"/>
</dbReference>
<reference evidence="4" key="1">
    <citation type="submission" date="2022-08" db="EMBL/GenBank/DDBJ databases">
        <authorList>
            <person name="Gutierrez-Valencia J."/>
        </authorList>
    </citation>
    <scope>NUCLEOTIDE SEQUENCE</scope>
</reference>
<dbReference type="PANTHER" id="PTHR47926">
    <property type="entry name" value="PENTATRICOPEPTIDE REPEAT-CONTAINING PROTEIN"/>
    <property type="match status" value="1"/>
</dbReference>
<organism evidence="4 5">
    <name type="scientific">Linum tenue</name>
    <dbReference type="NCBI Taxonomy" id="586396"/>
    <lineage>
        <taxon>Eukaryota</taxon>
        <taxon>Viridiplantae</taxon>
        <taxon>Streptophyta</taxon>
        <taxon>Embryophyta</taxon>
        <taxon>Tracheophyta</taxon>
        <taxon>Spermatophyta</taxon>
        <taxon>Magnoliopsida</taxon>
        <taxon>eudicotyledons</taxon>
        <taxon>Gunneridae</taxon>
        <taxon>Pentapetalae</taxon>
        <taxon>rosids</taxon>
        <taxon>fabids</taxon>
        <taxon>Malpighiales</taxon>
        <taxon>Linaceae</taxon>
        <taxon>Linum</taxon>
    </lineage>
</organism>
<feature type="repeat" description="PPR" evidence="2">
    <location>
        <begin position="413"/>
        <end position="447"/>
    </location>
</feature>
<dbReference type="Pfam" id="PF01535">
    <property type="entry name" value="PPR"/>
    <property type="match status" value="3"/>
</dbReference>